<proteinExistence type="inferred from homology"/>
<reference evidence="6" key="1">
    <citation type="submission" date="2022-07" db="EMBL/GenBank/DDBJ databases">
        <title>Isolation, identification, and degradation of a PFOSA degrading strain from sewage treatment plant.</title>
        <authorList>
            <person name="Zhang L."/>
            <person name="Huo Y."/>
        </authorList>
    </citation>
    <scope>NUCLEOTIDE SEQUENCE</scope>
    <source>
        <strain evidence="6">C1</strain>
    </source>
</reference>
<keyword evidence="7" id="KW-1185">Reference proteome</keyword>
<keyword evidence="3" id="KW-0815">Transposition</keyword>
<dbReference type="InterPro" id="IPR001207">
    <property type="entry name" value="Transposase_mutator"/>
</dbReference>
<dbReference type="EMBL" id="CP101751">
    <property type="protein sequence ID" value="UUC44617.1"/>
    <property type="molecule type" value="Genomic_DNA"/>
</dbReference>
<evidence type="ECO:0000256" key="5">
    <source>
        <dbReference type="ARBA" id="ARBA00023172"/>
    </source>
</evidence>
<comment type="function">
    <text evidence="1">Required for the transposition of the insertion element.</text>
</comment>
<evidence type="ECO:0000313" key="6">
    <source>
        <dbReference type="EMBL" id="UUC44617.1"/>
    </source>
</evidence>
<gene>
    <name evidence="6" type="ORF">NOX80_13370</name>
</gene>
<evidence type="ECO:0000313" key="7">
    <source>
        <dbReference type="Proteomes" id="UP001059844"/>
    </source>
</evidence>
<protein>
    <submittedName>
        <fullName evidence="6">Transposase</fullName>
    </submittedName>
</protein>
<keyword evidence="5" id="KW-0233">DNA recombination</keyword>
<organism evidence="6 7">
    <name type="scientific">Flavobacterium cerinum</name>
    <dbReference type="NCBI Taxonomy" id="2502784"/>
    <lineage>
        <taxon>Bacteria</taxon>
        <taxon>Pseudomonadati</taxon>
        <taxon>Bacteroidota</taxon>
        <taxon>Flavobacteriia</taxon>
        <taxon>Flavobacteriales</taxon>
        <taxon>Flavobacteriaceae</taxon>
        <taxon>Flavobacterium</taxon>
    </lineage>
</organism>
<evidence type="ECO:0000256" key="4">
    <source>
        <dbReference type="ARBA" id="ARBA00023125"/>
    </source>
</evidence>
<dbReference type="Proteomes" id="UP001059844">
    <property type="component" value="Chromosome"/>
</dbReference>
<evidence type="ECO:0000256" key="3">
    <source>
        <dbReference type="ARBA" id="ARBA00022578"/>
    </source>
</evidence>
<dbReference type="Pfam" id="PF00872">
    <property type="entry name" value="Transposase_mut"/>
    <property type="match status" value="1"/>
</dbReference>
<comment type="similarity">
    <text evidence="2">Belongs to the transposase mutator family.</text>
</comment>
<sequence>MIDKEDLLNNKDFYKSFKNGEDLTSFFKEMHKRAVEHMLDAELDAHLDNEKHQKSATGNYRNGHGTKKIKSARCAKSPDFEQYQPKQFFLNLSRF</sequence>
<name>A0ABY5IQZ7_9FLAO</name>
<evidence type="ECO:0000256" key="2">
    <source>
        <dbReference type="ARBA" id="ARBA00010961"/>
    </source>
</evidence>
<evidence type="ECO:0000256" key="1">
    <source>
        <dbReference type="ARBA" id="ARBA00002190"/>
    </source>
</evidence>
<keyword evidence="4" id="KW-0238">DNA-binding</keyword>
<accession>A0ABY5IQZ7</accession>